<accession>A0AAE0EA38</accession>
<comment type="caution">
    <text evidence="1">The sequence shown here is derived from an EMBL/GenBank/DDBJ whole genome shotgun (WGS) entry which is preliminary data.</text>
</comment>
<gene>
    <name evidence="1" type="ORF">Dsin_012935</name>
</gene>
<reference evidence="1" key="1">
    <citation type="journal article" date="2023" name="Plant J.">
        <title>Genome sequences and population genomics provide insights into the demographic history, inbreeding, and mutation load of two 'living fossil' tree species of Dipteronia.</title>
        <authorList>
            <person name="Feng Y."/>
            <person name="Comes H.P."/>
            <person name="Chen J."/>
            <person name="Zhu S."/>
            <person name="Lu R."/>
            <person name="Zhang X."/>
            <person name="Li P."/>
            <person name="Qiu J."/>
            <person name="Olsen K.M."/>
            <person name="Qiu Y."/>
        </authorList>
    </citation>
    <scope>NUCLEOTIDE SEQUENCE</scope>
    <source>
        <strain evidence="1">NBL</strain>
    </source>
</reference>
<organism evidence="1 2">
    <name type="scientific">Dipteronia sinensis</name>
    <dbReference type="NCBI Taxonomy" id="43782"/>
    <lineage>
        <taxon>Eukaryota</taxon>
        <taxon>Viridiplantae</taxon>
        <taxon>Streptophyta</taxon>
        <taxon>Embryophyta</taxon>
        <taxon>Tracheophyta</taxon>
        <taxon>Spermatophyta</taxon>
        <taxon>Magnoliopsida</taxon>
        <taxon>eudicotyledons</taxon>
        <taxon>Gunneridae</taxon>
        <taxon>Pentapetalae</taxon>
        <taxon>rosids</taxon>
        <taxon>malvids</taxon>
        <taxon>Sapindales</taxon>
        <taxon>Sapindaceae</taxon>
        <taxon>Hippocastanoideae</taxon>
        <taxon>Acereae</taxon>
        <taxon>Dipteronia</taxon>
    </lineage>
</organism>
<protein>
    <submittedName>
        <fullName evidence="1">Uncharacterized protein</fullName>
    </submittedName>
</protein>
<evidence type="ECO:0000313" key="2">
    <source>
        <dbReference type="Proteomes" id="UP001281410"/>
    </source>
</evidence>
<dbReference type="Proteomes" id="UP001281410">
    <property type="component" value="Unassembled WGS sequence"/>
</dbReference>
<keyword evidence="2" id="KW-1185">Reference proteome</keyword>
<evidence type="ECO:0000313" key="1">
    <source>
        <dbReference type="EMBL" id="KAK3218965.1"/>
    </source>
</evidence>
<dbReference type="AlphaFoldDB" id="A0AAE0EA38"/>
<proteinExistence type="predicted"/>
<name>A0AAE0EA38_9ROSI</name>
<dbReference type="EMBL" id="JANJYJ010000004">
    <property type="protein sequence ID" value="KAK3218965.1"/>
    <property type="molecule type" value="Genomic_DNA"/>
</dbReference>
<sequence length="106" mass="12330">MRYLSEYLDRVVMKVLIPAQGRHVGNTWSPPEPSLCKINCDAIVNEVWGCIGIDIVIRDSTDFVMAFCSQVIELLIMLMWRRRWPFLKVFSLVEIVAWLRVCLSPM</sequence>